<organism evidence="1 2">
    <name type="scientific">Serratia nevei</name>
    <dbReference type="NCBI Taxonomy" id="2703794"/>
    <lineage>
        <taxon>Bacteria</taxon>
        <taxon>Pseudomonadati</taxon>
        <taxon>Pseudomonadota</taxon>
        <taxon>Gammaproteobacteria</taxon>
        <taxon>Enterobacterales</taxon>
        <taxon>Yersiniaceae</taxon>
        <taxon>Serratia</taxon>
    </lineage>
</organism>
<proteinExistence type="predicted"/>
<comment type="caution">
    <text evidence="1">The sequence shown here is derived from an EMBL/GenBank/DDBJ whole genome shotgun (WGS) entry which is preliminary data.</text>
</comment>
<dbReference type="Proteomes" id="UP001174748">
    <property type="component" value="Unassembled WGS sequence"/>
</dbReference>
<name>A0ABT7G662_9GAMM</name>
<protein>
    <submittedName>
        <fullName evidence="1">Uncharacterized protein</fullName>
    </submittedName>
</protein>
<keyword evidence="2" id="KW-1185">Reference proteome</keyword>
<gene>
    <name evidence="1" type="ORF">P9921_01110</name>
</gene>
<reference evidence="1" key="1">
    <citation type="submission" date="2023-01" db="EMBL/GenBank/DDBJ databases">
        <title>Genomic dissection of endemic carbapenem resistance: metallo-beta-lactamase gene dissemination through clonal, plasmid and integron transfer pathways.</title>
        <authorList>
            <person name="Macesic N."/>
        </authorList>
    </citation>
    <scope>NUCLEOTIDE SEQUENCE</scope>
    <source>
        <strain evidence="1">CPO382</strain>
    </source>
</reference>
<dbReference type="EMBL" id="JARTOI010000001">
    <property type="protein sequence ID" value="MDK5169091.1"/>
    <property type="molecule type" value="Genomic_DNA"/>
</dbReference>
<accession>A0ABT7G662</accession>
<evidence type="ECO:0000313" key="2">
    <source>
        <dbReference type="Proteomes" id="UP001174748"/>
    </source>
</evidence>
<dbReference type="RefSeq" id="WP_285098065.1">
    <property type="nucleotide sequence ID" value="NZ_JARTOI010000001.1"/>
</dbReference>
<sequence length="159" mass="18333">MEKKEAIVILWQNGDEKIADIYDINADVSAALNTLIDGFEYPDHSHKTIQTVLLSYFLKNGSEYRKEMDLGKTLCHHALAHHANEKNIDLMPYFYNHANCNWGILTDDDQISNFVALATKEGRLLSKYKLDDGQDIYLITDFECEEQPRLTTALFTHDY</sequence>
<evidence type="ECO:0000313" key="1">
    <source>
        <dbReference type="EMBL" id="MDK5169091.1"/>
    </source>
</evidence>